<protein>
    <recommendedName>
        <fullName evidence="4">NADH dehydrogenase [ubiquinone] 1 alpha subcomplex subunit 1</fullName>
    </recommendedName>
</protein>
<dbReference type="AlphaFoldDB" id="A0A409VYN7"/>
<comment type="subcellular location">
    <subcellularLocation>
        <location evidence="2">Mitochondrion inner membrane</location>
        <topology evidence="2">Single-pass membrane protein</topology>
        <orientation evidence="2">Matrix side</orientation>
    </subcellularLocation>
</comment>
<dbReference type="GO" id="GO:0005743">
    <property type="term" value="C:mitochondrial inner membrane"/>
    <property type="evidence" value="ECO:0007669"/>
    <property type="project" value="UniProtKB-SubCell"/>
</dbReference>
<evidence type="ECO:0000256" key="7">
    <source>
        <dbReference type="ARBA" id="ARBA00022692"/>
    </source>
</evidence>
<dbReference type="InterPro" id="IPR017384">
    <property type="entry name" value="NADH_Ub_cplx-1_asu_su-1"/>
</dbReference>
<name>A0A409VYN7_9AGAR</name>
<comment type="caution">
    <text evidence="13">The sequence shown here is derived from an EMBL/GenBank/DDBJ whole genome shotgun (WGS) entry which is preliminary data.</text>
</comment>
<comment type="similarity">
    <text evidence="3">Belongs to the complex I NDUFA1 subunit family.</text>
</comment>
<keyword evidence="5" id="KW-0813">Transport</keyword>
<dbReference type="Proteomes" id="UP000284842">
    <property type="component" value="Unassembled WGS sequence"/>
</dbReference>
<keyword evidence="7" id="KW-0812">Transmembrane</keyword>
<evidence type="ECO:0000256" key="3">
    <source>
        <dbReference type="ARBA" id="ARBA00009960"/>
    </source>
</evidence>
<evidence type="ECO:0000313" key="13">
    <source>
        <dbReference type="EMBL" id="PPQ71367.1"/>
    </source>
</evidence>
<keyword evidence="8" id="KW-0999">Mitochondrion inner membrane</keyword>
<evidence type="ECO:0000256" key="12">
    <source>
        <dbReference type="ARBA" id="ARBA00023136"/>
    </source>
</evidence>
<evidence type="ECO:0000256" key="8">
    <source>
        <dbReference type="ARBA" id="ARBA00022792"/>
    </source>
</evidence>
<evidence type="ECO:0000256" key="10">
    <source>
        <dbReference type="ARBA" id="ARBA00022989"/>
    </source>
</evidence>
<organism evidence="13 14">
    <name type="scientific">Panaeolus cyanescens</name>
    <dbReference type="NCBI Taxonomy" id="181874"/>
    <lineage>
        <taxon>Eukaryota</taxon>
        <taxon>Fungi</taxon>
        <taxon>Dikarya</taxon>
        <taxon>Basidiomycota</taxon>
        <taxon>Agaricomycotina</taxon>
        <taxon>Agaricomycetes</taxon>
        <taxon>Agaricomycetidae</taxon>
        <taxon>Agaricales</taxon>
        <taxon>Agaricineae</taxon>
        <taxon>Galeropsidaceae</taxon>
        <taxon>Panaeolus</taxon>
    </lineage>
</organism>
<evidence type="ECO:0000256" key="1">
    <source>
        <dbReference type="ARBA" id="ARBA00003195"/>
    </source>
</evidence>
<evidence type="ECO:0000256" key="6">
    <source>
        <dbReference type="ARBA" id="ARBA00022660"/>
    </source>
</evidence>
<sequence length="58" mass="6382">MFGTAGTLLNITQRAQNQGKPPRYGVDDWDEMLMARDKLLTGHFRGQSANPTASSTTK</sequence>
<evidence type="ECO:0000256" key="5">
    <source>
        <dbReference type="ARBA" id="ARBA00022448"/>
    </source>
</evidence>
<dbReference type="OrthoDB" id="1920692at2759"/>
<evidence type="ECO:0000313" key="14">
    <source>
        <dbReference type="Proteomes" id="UP000284842"/>
    </source>
</evidence>
<dbReference type="PANTHER" id="PTHR17098:SF2">
    <property type="entry name" value="NADH DEHYDROGENASE [UBIQUINONE] 1 ALPHA SUBCOMPLEX SUBUNIT 1"/>
    <property type="match status" value="1"/>
</dbReference>
<evidence type="ECO:0000256" key="4">
    <source>
        <dbReference type="ARBA" id="ARBA00016392"/>
    </source>
</evidence>
<keyword evidence="10" id="KW-1133">Transmembrane helix</keyword>
<evidence type="ECO:0000256" key="2">
    <source>
        <dbReference type="ARBA" id="ARBA00004298"/>
    </source>
</evidence>
<comment type="function">
    <text evidence="1">Accessory subunit of the mitochondrial membrane respiratory chain NADH dehydrogenase (Complex I), that is believed not to be involved in catalysis. Complex I functions in the transfer of electrons from NADH to the respiratory chain. The immediate electron acceptor for the enzyme is believed to be ubiquinone.</text>
</comment>
<evidence type="ECO:0000256" key="9">
    <source>
        <dbReference type="ARBA" id="ARBA00022982"/>
    </source>
</evidence>
<dbReference type="STRING" id="181874.A0A409VYN7"/>
<dbReference type="InParanoid" id="A0A409VYN7"/>
<gene>
    <name evidence="13" type="ORF">CVT24_011753</name>
</gene>
<dbReference type="EMBL" id="NHTK01005918">
    <property type="protein sequence ID" value="PPQ71367.1"/>
    <property type="molecule type" value="Genomic_DNA"/>
</dbReference>
<dbReference type="PANTHER" id="PTHR17098">
    <property type="entry name" value="NADH-UBIQUINONE OXIDOREDUCTASE MWFE SUBUNIT"/>
    <property type="match status" value="1"/>
</dbReference>
<accession>A0A409VYN7</accession>
<reference evidence="13 14" key="1">
    <citation type="journal article" date="2018" name="Evol. Lett.">
        <title>Horizontal gene cluster transfer increased hallucinogenic mushroom diversity.</title>
        <authorList>
            <person name="Reynolds H.T."/>
            <person name="Vijayakumar V."/>
            <person name="Gluck-Thaler E."/>
            <person name="Korotkin H.B."/>
            <person name="Matheny P.B."/>
            <person name="Slot J.C."/>
        </authorList>
    </citation>
    <scope>NUCLEOTIDE SEQUENCE [LARGE SCALE GENOMIC DNA]</scope>
    <source>
        <strain evidence="13 14">2629</strain>
    </source>
</reference>
<keyword evidence="12" id="KW-0472">Membrane</keyword>
<proteinExistence type="inferred from homology"/>
<keyword evidence="6" id="KW-0679">Respiratory chain</keyword>
<keyword evidence="11" id="KW-0496">Mitochondrion</keyword>
<keyword evidence="14" id="KW-1185">Reference proteome</keyword>
<dbReference type="Pfam" id="PF15879">
    <property type="entry name" value="MWFE"/>
    <property type="match status" value="1"/>
</dbReference>
<evidence type="ECO:0000256" key="11">
    <source>
        <dbReference type="ARBA" id="ARBA00023128"/>
    </source>
</evidence>
<keyword evidence="9" id="KW-0249">Electron transport</keyword>